<dbReference type="Proteomes" id="UP000319004">
    <property type="component" value="Chromosome"/>
</dbReference>
<reference evidence="2 3" key="1">
    <citation type="submission" date="2019-03" db="EMBL/GenBank/DDBJ databases">
        <title>Deep-cultivation of Planctomycetes and their phenomic and genomic characterization uncovers novel biology.</title>
        <authorList>
            <person name="Wiegand S."/>
            <person name="Jogler M."/>
            <person name="Boedeker C."/>
            <person name="Pinto D."/>
            <person name="Vollmers J."/>
            <person name="Rivas-Marin E."/>
            <person name="Kohn T."/>
            <person name="Peeters S.H."/>
            <person name="Heuer A."/>
            <person name="Rast P."/>
            <person name="Oberbeckmann S."/>
            <person name="Bunk B."/>
            <person name="Jeske O."/>
            <person name="Meyerdierks A."/>
            <person name="Storesund J.E."/>
            <person name="Kallscheuer N."/>
            <person name="Luecker S."/>
            <person name="Lage O.M."/>
            <person name="Pohl T."/>
            <person name="Merkel B.J."/>
            <person name="Hornburger P."/>
            <person name="Mueller R.-W."/>
            <person name="Bruemmer F."/>
            <person name="Labrenz M."/>
            <person name="Spormann A.M."/>
            <person name="Op den Camp H."/>
            <person name="Overmann J."/>
            <person name="Amann R."/>
            <person name="Jetten M.S.M."/>
            <person name="Mascher T."/>
            <person name="Medema M.H."/>
            <person name="Devos D.P."/>
            <person name="Kaster A.-K."/>
            <person name="Ovreas L."/>
            <person name="Rohde M."/>
            <person name="Galperin M.Y."/>
            <person name="Jogler C."/>
        </authorList>
    </citation>
    <scope>NUCLEOTIDE SEQUENCE [LARGE SCALE GENOMIC DNA]</scope>
    <source>
        <strain evidence="2 3">Enr13</strain>
    </source>
</reference>
<evidence type="ECO:0000259" key="1">
    <source>
        <dbReference type="Pfam" id="PF14267"/>
    </source>
</evidence>
<accession>A0A518HRD3</accession>
<protein>
    <recommendedName>
        <fullName evidence="1">DUF4357 domain-containing protein</fullName>
    </recommendedName>
</protein>
<gene>
    <name evidence="2" type="ORF">Enr13x_32660</name>
</gene>
<name>A0A518HRD3_9BACT</name>
<dbReference type="CDD" id="cd10447">
    <property type="entry name" value="GIY-YIG_unchar_2"/>
    <property type="match status" value="1"/>
</dbReference>
<sequence>MIDPQMRPYSIRIFVPDGDPDGLRLVERSNWTGVGVVFKRTGYKQAAKRTEFDRTGIYVLVGMSEDSALPTIYIGEGDPVKTRLNQHYSKKDFWDWGVFFVTKDSSLNKAHVKHLESRLLELATSAKQCRLDNTGSSLPPTLSEVETADVESFLLDTLSIFPLLGLNVFEKTQSRSKPRRNKLLHIHAKGIAATGFEDAKGFVVMTGSGMVLDETNSIHGYLSSLRKDLLEQGVVERQASQFVFVEDYAFSSPSTAAGVIQGRTANGRGDWKTESGVTLKELQEAAAETGDEDV</sequence>
<dbReference type="InterPro" id="IPR025579">
    <property type="entry name" value="DUF4357"/>
</dbReference>
<evidence type="ECO:0000313" key="3">
    <source>
        <dbReference type="Proteomes" id="UP000319004"/>
    </source>
</evidence>
<dbReference type="KEGG" id="snep:Enr13x_32660"/>
<dbReference type="RefSeq" id="WP_145387551.1">
    <property type="nucleotide sequence ID" value="NZ_CP037423.1"/>
</dbReference>
<proteinExistence type="predicted"/>
<keyword evidence="3" id="KW-1185">Reference proteome</keyword>
<dbReference type="EMBL" id="CP037423">
    <property type="protein sequence ID" value="QDV43410.1"/>
    <property type="molecule type" value="Genomic_DNA"/>
</dbReference>
<dbReference type="Pfam" id="PF14267">
    <property type="entry name" value="DUF4357"/>
    <property type="match status" value="1"/>
</dbReference>
<feature type="domain" description="DUF4357" evidence="1">
    <location>
        <begin position="226"/>
        <end position="279"/>
    </location>
</feature>
<organism evidence="2 3">
    <name type="scientific">Stieleria neptunia</name>
    <dbReference type="NCBI Taxonomy" id="2527979"/>
    <lineage>
        <taxon>Bacteria</taxon>
        <taxon>Pseudomonadati</taxon>
        <taxon>Planctomycetota</taxon>
        <taxon>Planctomycetia</taxon>
        <taxon>Pirellulales</taxon>
        <taxon>Pirellulaceae</taxon>
        <taxon>Stieleria</taxon>
    </lineage>
</organism>
<dbReference type="OrthoDB" id="2656488at2"/>
<evidence type="ECO:0000313" key="2">
    <source>
        <dbReference type="EMBL" id="QDV43410.1"/>
    </source>
</evidence>
<dbReference type="AlphaFoldDB" id="A0A518HRD3"/>